<accession>A0ABP1WL92</accession>
<dbReference type="InterPro" id="IPR044051">
    <property type="entry name" value="Prophage_tail_N"/>
</dbReference>
<dbReference type="InterPro" id="IPR010572">
    <property type="entry name" value="Tail_dom"/>
</dbReference>
<evidence type="ECO:0000259" key="1">
    <source>
        <dbReference type="PROSITE" id="PS51688"/>
    </source>
</evidence>
<feature type="domain" description="Peptidase S74" evidence="1">
    <location>
        <begin position="886"/>
        <end position="990"/>
    </location>
</feature>
<dbReference type="InterPro" id="IPR007119">
    <property type="entry name" value="Phage_tail_spike_N"/>
</dbReference>
<reference evidence="2 3" key="1">
    <citation type="journal article" date="2014" name="Int. J. Syst. Evol. Microbiol.">
        <title>Complete genome of a new Firmicutes species belonging to the dominant human colonic microbiota ('Ruminococcus bicirculans') reveals two chromosomes and a selective capacity to utilize plant glucans.</title>
        <authorList>
            <consortium name="NISC Comparative Sequencing Program"/>
            <person name="Wegmann U."/>
            <person name="Louis P."/>
            <person name="Goesmann A."/>
            <person name="Henrissat B."/>
            <person name="Duncan S.H."/>
            <person name="Flint H.J."/>
        </authorList>
    </citation>
    <scope>NUCLEOTIDE SEQUENCE [LARGE SCALE GENOMIC DNA]</scope>
    <source>
        <strain evidence="2 3">80/3</strain>
    </source>
</reference>
<name>A0ABP1WL92_9FIRM</name>
<proteinExistence type="predicted"/>
<dbReference type="Pfam" id="PF13884">
    <property type="entry name" value="Peptidase_S74"/>
    <property type="match status" value="1"/>
</dbReference>
<dbReference type="NCBIfam" id="TIGR01665">
    <property type="entry name" value="put_anti_recept"/>
    <property type="match status" value="1"/>
</dbReference>
<protein>
    <submittedName>
        <fullName evidence="2">Hypothetical phage protein</fullName>
    </submittedName>
</protein>
<dbReference type="Pfam" id="PF06605">
    <property type="entry name" value="Prophage_tail"/>
    <property type="match status" value="1"/>
</dbReference>
<sequence length="990" mass="107638">MIPILYDKSEENFTRNGIGFLTDVISCEVTEERNGSYELSISYPITGNIYAYINEGNIIKCKANDTSDPQLFRIYSCSKPLNGIVSIKAEHISYDLNGIPIAELKLKSATAQMAITKAISDGAFESKFKALSDIATLNTIDLSEPCSIRAALGGQQGSVLDIWGGEYEFDNYVIKLHSHRGSDTGVTIEYGKNLTDIKQDKNITATYTHIMPYATYTEQKDDGNGKTTSEDKFVYLKDKVLPINEAAELGHKKAYIINLSDQFSAGDEITPATLRTKAETYLKAHTSLGVPSVSITASFVSLWQTEEYKNIAPLEKVKLCDTVTVKFAKLGVSAKAKVIKTVYDVLAEKYKSIELGDAKSNFAQTVLDQNKAIAGITTLVKKGLANASTELKEAIKNATNLITGNSGGYVVLHPAESPQEILILDSPDIESAVRVWRWNSAGLGYSKNGYNGDYGLAITMNGAIVADFITVGTLNGALLAADSVQANAISQSFKKSIEDNITGAKESVEQAFKLADEELKSTITTSYTDAISTAESSLKTLISQTADSITLSVSQTLESYAKTEDVTAAIEVSENNITQTVSTTYATKATVNNMQSTMNTMQSSITQNSQSISLKVSKSNLVSEINQSAGTIKLTSNRFVVESDNFKLTANGTITAKSATLNSATITGSLTTATTDLTYLYVHGNQLEFFRDNKRLAYITPVGYSNTYYQLGIMASGNYHGITLGGAYDNGWETYYKCNIQSAATDMDCRHYFYGDIKFGNGKIKSLLNFDDNVGVAWGGNTGLRYWSNNATYGAGLYLGINANSCNTYVVGNSITMRCDTWVQNHSLYIRKGYLDIDDGCGICCTGTIAFRWVNGNGLFVGMDAYSLKLVGSNIYANGSPVAVTSDERKKENIVPLSERYLSVIKNITPVSFNYTSDIALSGRTHTGFTAQNVLEAMKTAGISASEFAAFVDVDGDGKEYALRYEEFVPLLLAYIKDLENRIINIEKAG</sequence>
<dbReference type="RefSeq" id="WP_038672198.1">
    <property type="nucleotide sequence ID" value="NZ_HF545616.1"/>
</dbReference>
<dbReference type="Pfam" id="PF18994">
    <property type="entry name" value="Prophage_tailD1"/>
    <property type="match status" value="1"/>
</dbReference>
<evidence type="ECO:0000313" key="2">
    <source>
        <dbReference type="EMBL" id="CCO05276.1"/>
    </source>
</evidence>
<organism evidence="2 3">
    <name type="scientific">Ruminococcus bicirculans</name>
    <name type="common">ex Wegman et al. 2014</name>
    <dbReference type="NCBI Taxonomy" id="1160721"/>
    <lineage>
        <taxon>Bacteria</taxon>
        <taxon>Bacillati</taxon>
        <taxon>Bacillota</taxon>
        <taxon>Clostridia</taxon>
        <taxon>Eubacteriales</taxon>
        <taxon>Oscillospiraceae</taxon>
        <taxon>Ruminococcus</taxon>
    </lineage>
</organism>
<keyword evidence="3" id="KW-1185">Reference proteome</keyword>
<gene>
    <name evidence="2" type="ORF">RBI_I01574</name>
</gene>
<dbReference type="PROSITE" id="PS51688">
    <property type="entry name" value="ICA"/>
    <property type="match status" value="1"/>
</dbReference>
<dbReference type="InterPro" id="IPR036388">
    <property type="entry name" value="WH-like_DNA-bd_sf"/>
</dbReference>
<dbReference type="Gene3D" id="1.10.10.10">
    <property type="entry name" value="Winged helix-like DNA-binding domain superfamily/Winged helix DNA-binding domain"/>
    <property type="match status" value="1"/>
</dbReference>
<evidence type="ECO:0000313" key="3">
    <source>
        <dbReference type="Proteomes" id="UP000027600"/>
    </source>
</evidence>
<dbReference type="EMBL" id="HF545616">
    <property type="protein sequence ID" value="CCO05276.1"/>
    <property type="molecule type" value="Genomic_DNA"/>
</dbReference>
<dbReference type="Proteomes" id="UP000027600">
    <property type="component" value="Chromosome I"/>
</dbReference>
<dbReference type="InterPro" id="IPR030392">
    <property type="entry name" value="S74_ICA"/>
</dbReference>